<evidence type="ECO:0000256" key="2">
    <source>
        <dbReference type="SAM" id="SignalP"/>
    </source>
</evidence>
<proteinExistence type="predicted"/>
<keyword evidence="4" id="KW-1185">Reference proteome</keyword>
<keyword evidence="1" id="KW-0812">Transmembrane</keyword>
<dbReference type="Proteomes" id="UP000650424">
    <property type="component" value="Unassembled WGS sequence"/>
</dbReference>
<feature type="signal peptide" evidence="2">
    <location>
        <begin position="1"/>
        <end position="24"/>
    </location>
</feature>
<dbReference type="EMBL" id="JACOGF010000001">
    <property type="protein sequence ID" value="MBC3916218.1"/>
    <property type="molecule type" value="Genomic_DNA"/>
</dbReference>
<gene>
    <name evidence="3" type="ORF">H8L32_01850</name>
</gene>
<organism evidence="3 4">
    <name type="scientific">Undibacterium hunanense</name>
    <dbReference type="NCBI Taxonomy" id="2762292"/>
    <lineage>
        <taxon>Bacteria</taxon>
        <taxon>Pseudomonadati</taxon>
        <taxon>Pseudomonadota</taxon>
        <taxon>Betaproteobacteria</taxon>
        <taxon>Burkholderiales</taxon>
        <taxon>Oxalobacteraceae</taxon>
        <taxon>Undibacterium</taxon>
    </lineage>
</organism>
<name>A0ABR6ZJZ3_9BURK</name>
<reference evidence="3 4" key="1">
    <citation type="submission" date="2020-08" db="EMBL/GenBank/DDBJ databases">
        <title>Novel species isolated from subtropical streams in China.</title>
        <authorList>
            <person name="Lu H."/>
        </authorList>
    </citation>
    <scope>NUCLEOTIDE SEQUENCE [LARGE SCALE GENOMIC DNA]</scope>
    <source>
        <strain evidence="3 4">CY18W</strain>
    </source>
</reference>
<feature type="chain" id="PRO_5045281782" evidence="2">
    <location>
        <begin position="25"/>
        <end position="496"/>
    </location>
</feature>
<dbReference type="InterPro" id="IPR025060">
    <property type="entry name" value="DUF3999"/>
</dbReference>
<dbReference type="Pfam" id="PF13163">
    <property type="entry name" value="DUF3999"/>
    <property type="match status" value="1"/>
</dbReference>
<keyword evidence="1" id="KW-1133">Transmembrane helix</keyword>
<evidence type="ECO:0000313" key="3">
    <source>
        <dbReference type="EMBL" id="MBC3916218.1"/>
    </source>
</evidence>
<evidence type="ECO:0000313" key="4">
    <source>
        <dbReference type="Proteomes" id="UP000650424"/>
    </source>
</evidence>
<keyword evidence="1" id="KW-0472">Membrane</keyword>
<feature type="transmembrane region" description="Helical" evidence="1">
    <location>
        <begin position="458"/>
        <end position="478"/>
    </location>
</feature>
<comment type="caution">
    <text evidence="3">The sequence shown here is derived from an EMBL/GenBank/DDBJ whole genome shotgun (WGS) entry which is preliminary data.</text>
</comment>
<accession>A0ABR6ZJZ3</accession>
<dbReference type="RefSeq" id="WP_186945452.1">
    <property type="nucleotide sequence ID" value="NZ_JACOGF010000001.1"/>
</dbReference>
<evidence type="ECO:0000256" key="1">
    <source>
        <dbReference type="SAM" id="Phobius"/>
    </source>
</evidence>
<keyword evidence="2" id="KW-0732">Signal</keyword>
<sequence length="496" mass="54450">MKIRAVLLASCLLLTVLPMSPGFAATVGVQQTVITTQGNGPYYRLNLPVGIYPGSVHPDLHDVRVRNAAGDLLSFAWVDTETETAELRSTKVALFPLPAEQSLTVNTAGSFRQNPDGSLTQLSEWKTDRKKTVPAWILDVSQSKGQLLQTRLELAAQVNGLFGFSLEASDDLKNWRLISADEQVIQLQHQNASVQKLEISLHHATARYLRLRWRDAEQAPELLGVTVDSQQQSYTPPPLQWSVLIQPKACSNTYCDYPLPEKTPIDSLRLQLSEPNTLATVSVLGQLPPAQNTVSYRHHHNPLYPLHVLRHHKQVTAQQTDREVWLNETLAYRLSLPNGEAKSPDLLLDGASYKGLRLQTTGPVSSLGKPPPGIQIASLPRSLVFLARGKGPYILEWGVEAKDGAALPLHTLMPNLKAAELIKADDASVEIASPPILVETEKSAPTVATAPAKEHKPWLWAALAAGLAILGAMVWSLLKSMSVKKDEMTDDKQQDK</sequence>
<protein>
    <submittedName>
        <fullName evidence="3">DUF3999 family protein</fullName>
    </submittedName>
</protein>